<dbReference type="EMBL" id="LZZM01000127">
    <property type="protein sequence ID" value="OOM78313.1"/>
    <property type="molecule type" value="Genomic_DNA"/>
</dbReference>
<name>A0A1S8TKK4_9CLOT</name>
<comment type="caution">
    <text evidence="1">The sequence shown here is derived from an EMBL/GenBank/DDBJ whole genome shotgun (WGS) entry which is preliminary data.</text>
</comment>
<proteinExistence type="predicted"/>
<organism evidence="1 2">
    <name type="scientific">Clostridium puniceum</name>
    <dbReference type="NCBI Taxonomy" id="29367"/>
    <lineage>
        <taxon>Bacteria</taxon>
        <taxon>Bacillati</taxon>
        <taxon>Bacillota</taxon>
        <taxon>Clostridia</taxon>
        <taxon>Eubacteriales</taxon>
        <taxon>Clostridiaceae</taxon>
        <taxon>Clostridium</taxon>
    </lineage>
</organism>
<sequence>MNYNNFIKVVDEKLATMSDNEKDKWIHNLARTIQEDERAKFLNSLNSENNYDEIIHDIEEIQDWSKKIQNGDIYFECSYCEVYGENYWIDDSYEYYDTYEIGKKLTFAFQVAESLLYQKRYKESFDLYNLLMNMRFRAYDSDAEETHELELQELALERLVSLNIKLIVLNLIYAKYHTSEGKERASAVFTYLKLNISNNIRLEEFFSVGPEELVDIDVFLDDLITCLKSENGDFAANLLYEACILLGGVEKLDNIAREMVQKHPILYLKACEYLISERRLDECEKLGLEAMEQLNKDLIIRGKVADLTAKTAKELEHKEIVLECYRIAFQSESTLNHFLRLYEIKNGNDILNIELVKVKTLPKNSFLGFGSINNEMAINIISKEHNNILHFFNGEIDYIYEKCNKKDKNYLGWSENLKGIIVPLFILYLDQNKRLSNVGLKLIEEIKHRLNYSDEDEQSFIDRFLIWRSKFEITSQQYEKYITWLQEEVDKRTEAVVGNGFRKSYYKVAELISALGETMESHGNIGAKKIIIEKYKKVHSTKRAFKAEFEVLK</sequence>
<dbReference type="Proteomes" id="UP000190890">
    <property type="component" value="Unassembled WGS sequence"/>
</dbReference>
<dbReference type="AlphaFoldDB" id="A0A1S8TKK4"/>
<accession>A0A1S8TKK4</accession>
<protein>
    <submittedName>
        <fullName evidence="1">Uncharacterized protein</fullName>
    </submittedName>
</protein>
<dbReference type="OrthoDB" id="1656051at2"/>
<keyword evidence="2" id="KW-1185">Reference proteome</keyword>
<evidence type="ECO:0000313" key="2">
    <source>
        <dbReference type="Proteomes" id="UP000190890"/>
    </source>
</evidence>
<gene>
    <name evidence="1" type="ORF">CLPUN_19220</name>
</gene>
<dbReference type="STRING" id="29367.CLPUN_19220"/>
<evidence type="ECO:0000313" key="1">
    <source>
        <dbReference type="EMBL" id="OOM78313.1"/>
    </source>
</evidence>
<dbReference type="RefSeq" id="WP_077847086.1">
    <property type="nucleotide sequence ID" value="NZ_LZZM01000127.1"/>
</dbReference>
<reference evidence="1 2" key="1">
    <citation type="submission" date="2016-05" db="EMBL/GenBank/DDBJ databases">
        <title>Microbial solvent formation.</title>
        <authorList>
            <person name="Poehlein A."/>
            <person name="Montoya Solano J.D."/>
            <person name="Flitsch S."/>
            <person name="Krabben P."/>
            <person name="Duerre P."/>
            <person name="Daniel R."/>
        </authorList>
    </citation>
    <scope>NUCLEOTIDE SEQUENCE [LARGE SCALE GENOMIC DNA]</scope>
    <source>
        <strain evidence="1 2">DSM 2619</strain>
    </source>
</reference>